<organism evidence="1 2">
    <name type="scientific">Escherichia phage FFH2</name>
    <dbReference type="NCBI Taxonomy" id="1446490"/>
    <lineage>
        <taxon>Viruses</taxon>
        <taxon>Duplodnaviria</taxon>
        <taxon>Heunggongvirae</taxon>
        <taxon>Uroviricota</taxon>
        <taxon>Caudoviricetes</taxon>
        <taxon>Vequintavirinae</taxon>
        <taxon>Vequintavirus</taxon>
        <taxon>Vequintavirus PDX</taxon>
        <taxon>Vequintavirus FFH2</taxon>
    </lineage>
</organism>
<accession>A0A023MHB5</accession>
<evidence type="ECO:0000313" key="1">
    <source>
        <dbReference type="EMBL" id="AHN83705.1"/>
    </source>
</evidence>
<protein>
    <recommendedName>
        <fullName evidence="3">Phage protein</fullName>
    </recommendedName>
</protein>
<evidence type="ECO:0000313" key="2">
    <source>
        <dbReference type="Proteomes" id="UP000026907"/>
    </source>
</evidence>
<dbReference type="GeneID" id="19486842"/>
<dbReference type="EMBL" id="KJ190158">
    <property type="protein sequence ID" value="AHN83705.1"/>
    <property type="molecule type" value="Genomic_DNA"/>
</dbReference>
<keyword evidence="2" id="KW-1185">Reference proteome</keyword>
<dbReference type="RefSeq" id="YP_009031026.1">
    <property type="nucleotide sequence ID" value="NC_024134.1"/>
</dbReference>
<name>A0A023MHB5_9CAUD</name>
<sequence>MYKSFSIYSRQAKHYTEILITQKKSVEGEWEYHHKMLRPDWVFDRLIAMIPLGEVYPLTGHRDAWDLIDYIDSFKEPSV</sequence>
<dbReference type="Proteomes" id="UP000026907">
    <property type="component" value="Segment"/>
</dbReference>
<evidence type="ECO:0008006" key="3">
    <source>
        <dbReference type="Google" id="ProtNLM"/>
    </source>
</evidence>
<dbReference type="KEGG" id="vg:19486842"/>
<reference evidence="1 2" key="1">
    <citation type="journal article" date="2014" name="Genome Announc.">
        <title>Complete Genome Sequences of Two Escherichia coli O157:H7 Phages Effective in Limiting Contamination of Food Products.</title>
        <authorList>
            <person name="Hong Y."/>
            <person name="Pan Y."/>
            <person name="Harman N.J."/>
            <person name="Ebner P.D."/>
        </authorList>
    </citation>
    <scope>NUCLEOTIDE SEQUENCE [LARGE SCALE GENOMIC DNA]</scope>
</reference>
<proteinExistence type="predicted"/>